<gene>
    <name evidence="9" type="ORF">NB063_10820</name>
</gene>
<dbReference type="RefSeq" id="WP_250928745.1">
    <property type="nucleotide sequence ID" value="NZ_JAMQBK010000029.1"/>
</dbReference>
<dbReference type="Proteomes" id="UP001202961">
    <property type="component" value="Unassembled WGS sequence"/>
</dbReference>
<dbReference type="InterPro" id="IPR031919">
    <property type="entry name" value="Fucosidase_C"/>
</dbReference>
<dbReference type="Pfam" id="PF16757">
    <property type="entry name" value="Fucosidase_C"/>
    <property type="match status" value="1"/>
</dbReference>
<dbReference type="PANTHER" id="PTHR10030:SF37">
    <property type="entry name" value="ALPHA-L-FUCOSIDASE-RELATED"/>
    <property type="match status" value="1"/>
</dbReference>
<keyword evidence="4" id="KW-0732">Signal</keyword>
<comment type="caution">
    <text evidence="9">The sequence shown here is derived from an EMBL/GenBank/DDBJ whole genome shotgun (WGS) entry which is preliminary data.</text>
</comment>
<feature type="domain" description="Alpha-L-fucosidase C-terminal" evidence="8">
    <location>
        <begin position="432"/>
        <end position="514"/>
    </location>
</feature>
<dbReference type="PANTHER" id="PTHR10030">
    <property type="entry name" value="ALPHA-L-FUCOSIDASE"/>
    <property type="match status" value="1"/>
</dbReference>
<dbReference type="InterPro" id="IPR017853">
    <property type="entry name" value="GH"/>
</dbReference>
<feature type="domain" description="Glycoside hydrolase family 29 N-terminal" evidence="7">
    <location>
        <begin position="30"/>
        <end position="398"/>
    </location>
</feature>
<evidence type="ECO:0000313" key="10">
    <source>
        <dbReference type="Proteomes" id="UP001202961"/>
    </source>
</evidence>
<dbReference type="EC" id="3.2.1.51" evidence="3"/>
<organism evidence="9 10">
    <name type="scientific">Aporhodopirellula aestuarii</name>
    <dbReference type="NCBI Taxonomy" id="2950107"/>
    <lineage>
        <taxon>Bacteria</taxon>
        <taxon>Pseudomonadati</taxon>
        <taxon>Planctomycetota</taxon>
        <taxon>Planctomycetia</taxon>
        <taxon>Pirellulales</taxon>
        <taxon>Pirellulaceae</taxon>
        <taxon>Aporhodopirellula</taxon>
    </lineage>
</organism>
<comment type="similarity">
    <text evidence="2">Belongs to the glycosyl hydrolase 29 family.</text>
</comment>
<evidence type="ECO:0000256" key="2">
    <source>
        <dbReference type="ARBA" id="ARBA00007951"/>
    </source>
</evidence>
<dbReference type="InterPro" id="IPR000933">
    <property type="entry name" value="Glyco_hydro_29"/>
</dbReference>
<evidence type="ECO:0000256" key="4">
    <source>
        <dbReference type="ARBA" id="ARBA00022729"/>
    </source>
</evidence>
<comment type="function">
    <text evidence="1">Alpha-L-fucosidase is responsible for hydrolyzing the alpha-1,6-linked fucose joined to the reducing-end N-acetylglucosamine of the carbohydrate moieties of glycoproteins.</text>
</comment>
<keyword evidence="10" id="KW-1185">Reference proteome</keyword>
<evidence type="ECO:0000259" key="7">
    <source>
        <dbReference type="Pfam" id="PF01120"/>
    </source>
</evidence>
<dbReference type="Gene3D" id="2.60.40.1180">
    <property type="entry name" value="Golgi alpha-mannosidase II"/>
    <property type="match status" value="1"/>
</dbReference>
<dbReference type="InterPro" id="IPR013780">
    <property type="entry name" value="Glyco_hydro_b"/>
</dbReference>
<evidence type="ECO:0000256" key="6">
    <source>
        <dbReference type="ARBA" id="ARBA00023295"/>
    </source>
</evidence>
<dbReference type="EMBL" id="JAMQBK010000029">
    <property type="protein sequence ID" value="MCM2371101.1"/>
    <property type="molecule type" value="Genomic_DNA"/>
</dbReference>
<dbReference type="SUPFAM" id="SSF51445">
    <property type="entry name" value="(Trans)glycosidases"/>
    <property type="match status" value="1"/>
</dbReference>
<name>A0ABT0U2H7_9BACT</name>
<reference evidence="9 10" key="1">
    <citation type="journal article" date="2022" name="Syst. Appl. Microbiol.">
        <title>Rhodopirellula aestuarii sp. nov., a novel member of the genus Rhodopirellula isolated from brackish sediments collected in the Tagus River estuary, Portugal.</title>
        <authorList>
            <person name="Vitorino I.R."/>
            <person name="Klimek D."/>
            <person name="Calusinska M."/>
            <person name="Lobo-da-Cunha A."/>
            <person name="Vasconcelos V."/>
            <person name="Lage O.M."/>
        </authorList>
    </citation>
    <scope>NUCLEOTIDE SEQUENCE [LARGE SCALE GENOMIC DNA]</scope>
    <source>
        <strain evidence="9 10">ICT_H3.1</strain>
    </source>
</reference>
<dbReference type="Gene3D" id="3.20.20.80">
    <property type="entry name" value="Glycosidases"/>
    <property type="match status" value="1"/>
</dbReference>
<sequence>MHRLIRTLVLTVASLLPLFEASSTEPSIQDSPANSAPFETTWSSLQKYECPQWFRDAKFGIYTHWGPYSVPTYPGNTDWYSRNMYLPGNEARLFHEKTYGSLTQFGYKDFVPMFTAKKFDAEAWAEVFAQSGARFAGPVAEHADGFSMWPSERFPWNAGSMGPQRDIVGELQTAIRGRGMKFMTSFHHQWKWAWYPTGRPGSDAGDPRYASLYGPPTKQDTFQRSNAHLLRNELPADALPPESFADDWLAKVIEVVDRYEPDLLWFDNRMNVIPETHLRRMVSHFYNVSAASDREVVLTYKFHDLEPGTAVLDLERSRMPEIYPEPWLCDTSIAENSWSYSPTLEYYSTQRLLHDLIDIVSKNGCVLLNVAPHPDGTIPIEQQTRLREIGSWLKVNGEAIYATRPWRVFGEGPTQTVNGHLADLRFDGFSDKDIRFTTKGNVLYASVLGWPGEGETIMIESLGKNAPSTDGKPVGTITAVTMLGSNETLQHEQTDTHWSVVMPAKPVHAEAIVFKIRFAD</sequence>
<protein>
    <recommendedName>
        <fullName evidence="3">alpha-L-fucosidase</fullName>
        <ecNumber evidence="3">3.2.1.51</ecNumber>
    </recommendedName>
</protein>
<accession>A0ABT0U2H7</accession>
<evidence type="ECO:0000256" key="3">
    <source>
        <dbReference type="ARBA" id="ARBA00012662"/>
    </source>
</evidence>
<dbReference type="SMART" id="SM00812">
    <property type="entry name" value="Alpha_L_fucos"/>
    <property type="match status" value="1"/>
</dbReference>
<dbReference type="InterPro" id="IPR016286">
    <property type="entry name" value="FUC_metazoa-typ"/>
</dbReference>
<evidence type="ECO:0000259" key="8">
    <source>
        <dbReference type="Pfam" id="PF16757"/>
    </source>
</evidence>
<proteinExistence type="inferred from homology"/>
<dbReference type="Pfam" id="PF01120">
    <property type="entry name" value="Alpha_L_fucos"/>
    <property type="match status" value="1"/>
</dbReference>
<evidence type="ECO:0000256" key="1">
    <source>
        <dbReference type="ARBA" id="ARBA00004071"/>
    </source>
</evidence>
<evidence type="ECO:0000256" key="5">
    <source>
        <dbReference type="ARBA" id="ARBA00022801"/>
    </source>
</evidence>
<evidence type="ECO:0000313" key="9">
    <source>
        <dbReference type="EMBL" id="MCM2371101.1"/>
    </source>
</evidence>
<keyword evidence="6" id="KW-0326">Glycosidase</keyword>
<dbReference type="InterPro" id="IPR057739">
    <property type="entry name" value="Glyco_hydro_29_N"/>
</dbReference>
<keyword evidence="5" id="KW-0378">Hydrolase</keyword>
<dbReference type="PIRSF" id="PIRSF001092">
    <property type="entry name" value="Alpha-L-fucosidase"/>
    <property type="match status" value="1"/>
</dbReference>